<feature type="region of interest" description="Disordered" evidence="1">
    <location>
        <begin position="324"/>
        <end position="392"/>
    </location>
</feature>
<dbReference type="Proteomes" id="UP000326170">
    <property type="component" value="Chromosome"/>
</dbReference>
<dbReference type="OrthoDB" id="137652at2157"/>
<dbReference type="Pfam" id="PF24400">
    <property type="entry name" value="DUF7544"/>
    <property type="match status" value="1"/>
</dbReference>
<feature type="transmembrane region" description="Helical" evidence="2">
    <location>
        <begin position="129"/>
        <end position="153"/>
    </location>
</feature>
<dbReference type="RefSeq" id="WP_152941999.1">
    <property type="nucleotide sequence ID" value="NZ_CP045488.1"/>
</dbReference>
<dbReference type="AlphaFoldDB" id="A0A5P9P5A5"/>
<name>A0A5P9P5A5_9EURY</name>
<feature type="transmembrane region" description="Helical" evidence="2">
    <location>
        <begin position="75"/>
        <end position="108"/>
    </location>
</feature>
<accession>A0A5P9P5A5</accession>
<feature type="transmembrane region" description="Helical" evidence="2">
    <location>
        <begin position="23"/>
        <end position="41"/>
    </location>
</feature>
<keyword evidence="2" id="KW-0472">Membrane</keyword>
<dbReference type="EMBL" id="CP045488">
    <property type="protein sequence ID" value="QFU83256.1"/>
    <property type="molecule type" value="Genomic_DNA"/>
</dbReference>
<dbReference type="InterPro" id="IPR055966">
    <property type="entry name" value="DUF7544"/>
</dbReference>
<feature type="compositionally biased region" description="Basic and acidic residues" evidence="1">
    <location>
        <begin position="334"/>
        <end position="349"/>
    </location>
</feature>
<evidence type="ECO:0000256" key="1">
    <source>
        <dbReference type="SAM" id="MobiDB-lite"/>
    </source>
</evidence>
<feature type="compositionally biased region" description="Acidic residues" evidence="1">
    <location>
        <begin position="358"/>
        <end position="374"/>
    </location>
</feature>
<protein>
    <recommendedName>
        <fullName evidence="5">Glycerophosphoryl diester phosphodiesterase membrane domain-containing protein</fullName>
    </recommendedName>
</protein>
<feature type="transmembrane region" description="Helical" evidence="2">
    <location>
        <begin position="241"/>
        <end position="261"/>
    </location>
</feature>
<dbReference type="GeneID" id="42301835"/>
<gene>
    <name evidence="3" type="ORF">GCU68_12285</name>
</gene>
<feature type="compositionally biased region" description="Acidic residues" evidence="1">
    <location>
        <begin position="381"/>
        <end position="392"/>
    </location>
</feature>
<keyword evidence="4" id="KW-1185">Reference proteome</keyword>
<feature type="transmembrane region" description="Helical" evidence="2">
    <location>
        <begin position="268"/>
        <end position="292"/>
    </location>
</feature>
<feature type="transmembrane region" description="Helical" evidence="2">
    <location>
        <begin position="216"/>
        <end position="235"/>
    </location>
</feature>
<dbReference type="KEGG" id="nas:GCU68_12285"/>
<evidence type="ECO:0000313" key="4">
    <source>
        <dbReference type="Proteomes" id="UP000326170"/>
    </source>
</evidence>
<evidence type="ECO:0000313" key="3">
    <source>
        <dbReference type="EMBL" id="QFU83256.1"/>
    </source>
</evidence>
<evidence type="ECO:0008006" key="5">
    <source>
        <dbReference type="Google" id="ProtNLM"/>
    </source>
</evidence>
<organism evidence="3 4">
    <name type="scientific">Natronorubrum aibiense</name>
    <dbReference type="NCBI Taxonomy" id="348826"/>
    <lineage>
        <taxon>Archaea</taxon>
        <taxon>Methanobacteriati</taxon>
        <taxon>Methanobacteriota</taxon>
        <taxon>Stenosarchaea group</taxon>
        <taxon>Halobacteria</taxon>
        <taxon>Halobacteriales</taxon>
        <taxon>Natrialbaceae</taxon>
        <taxon>Natronorubrum</taxon>
    </lineage>
</organism>
<proteinExistence type="predicted"/>
<reference evidence="3 4" key="1">
    <citation type="journal article" date="2007" name="Int. J. Syst. Evol. Microbiol.">
        <title>Natronorubrum sulfidifaciens sp. nov., an extremely haloalkaliphilic archaeon isolated from Aiding salt lake in Xin-Jiang, China.</title>
        <authorList>
            <person name="Cui H.L."/>
            <person name="Tohty D."/>
            <person name="Liu H.C."/>
            <person name="Liu S.J."/>
            <person name="Oren A."/>
            <person name="Zhou P.J."/>
        </authorList>
    </citation>
    <scope>NUCLEOTIDE SEQUENCE [LARGE SCALE GENOMIC DNA]</scope>
    <source>
        <strain evidence="3 4">7-3</strain>
    </source>
</reference>
<feature type="transmembrane region" description="Helical" evidence="2">
    <location>
        <begin position="159"/>
        <end position="182"/>
    </location>
</feature>
<evidence type="ECO:0000256" key="2">
    <source>
        <dbReference type="SAM" id="Phobius"/>
    </source>
</evidence>
<sequence length="392" mass="42701">MDAIDDLSDALATTRNLLTPIQFGLWVKLAIVVFFVSSFGFGGPTVPGGDAGTFAEDPTIEGTESVEEEFPVEQLVLALLVIGAVVVVLWLLYSVIGAVMEFVFVESLRSSEVHLRRYVSANVGNGVRLFLFRLGVILVTGALVTIPGAVIFVQGDFSALSAGLIAVYVLFGLGLGLVFSLVSRLTTDFVVPIMLQEGRGVIGAWRRFWPTLTGNWVEYVVYVLLVWILTIAIAIAAWFAIAFGIVALLIPFAIVIGLLVLAGDIGLYLAIPVGLLALASVVLFISLVWMPIATYFRYYALLVLGDTNADFDLIPDQRAAVRSDGGTLADRDDDWGGDHDGRSDREPSDRNGWSTDDSAWDDTDDEYDPWDDSSDSSREDSNEDDRDDDRGW</sequence>
<keyword evidence="2" id="KW-1133">Transmembrane helix</keyword>
<keyword evidence="2" id="KW-0812">Transmembrane</keyword>